<dbReference type="InterPro" id="IPR003439">
    <property type="entry name" value="ABC_transporter-like_ATP-bd"/>
</dbReference>
<dbReference type="InterPro" id="IPR013611">
    <property type="entry name" value="Transp-assoc_OB_typ2"/>
</dbReference>
<dbReference type="PROSITE" id="PS00211">
    <property type="entry name" value="ABC_TRANSPORTER_1"/>
    <property type="match status" value="1"/>
</dbReference>
<feature type="domain" description="ABC transporter" evidence="15">
    <location>
        <begin position="4"/>
        <end position="239"/>
    </location>
</feature>
<dbReference type="Pfam" id="PF00005">
    <property type="entry name" value="ABC_tran"/>
    <property type="match status" value="1"/>
</dbReference>
<dbReference type="InterPro" id="IPR015855">
    <property type="entry name" value="ABC_transpr_MalK-like"/>
</dbReference>
<dbReference type="GO" id="GO:0005886">
    <property type="term" value="C:plasma membrane"/>
    <property type="evidence" value="ECO:0007669"/>
    <property type="project" value="UniProtKB-SubCell"/>
</dbReference>
<evidence type="ECO:0000313" key="17">
    <source>
        <dbReference type="Proteomes" id="UP001596442"/>
    </source>
</evidence>
<keyword evidence="3" id="KW-1003">Cell membrane</keyword>
<feature type="region of interest" description="Disordered" evidence="14">
    <location>
        <begin position="411"/>
        <end position="431"/>
    </location>
</feature>
<dbReference type="InterPro" id="IPR008995">
    <property type="entry name" value="Mo/tungstate-bd_C_term_dom"/>
</dbReference>
<protein>
    <recommendedName>
        <fullName evidence="13">ABC-type D-xylose/L-arabinose transporter</fullName>
        <ecNumber evidence="13">7.5.2.13</ecNumber>
    </recommendedName>
</protein>
<comment type="catalytic activity">
    <reaction evidence="9">
        <text>L-arabinose(out) + ATP + H2O = L-arabinose(in) + ADP + phosphate + H(+)</text>
        <dbReference type="Rhea" id="RHEA:30007"/>
        <dbReference type="ChEBI" id="CHEBI:15377"/>
        <dbReference type="ChEBI" id="CHEBI:15378"/>
        <dbReference type="ChEBI" id="CHEBI:17535"/>
        <dbReference type="ChEBI" id="CHEBI:30616"/>
        <dbReference type="ChEBI" id="CHEBI:43474"/>
        <dbReference type="ChEBI" id="CHEBI:456216"/>
        <dbReference type="EC" id="7.5.2.13"/>
    </reaction>
    <physiologicalReaction direction="left-to-right" evidence="9">
        <dbReference type="Rhea" id="RHEA:30008"/>
    </physiologicalReaction>
</comment>
<dbReference type="InterPro" id="IPR047641">
    <property type="entry name" value="ABC_transpr_MalK/UgpC-like"/>
</dbReference>
<dbReference type="Pfam" id="PF08402">
    <property type="entry name" value="TOBE_2"/>
    <property type="match status" value="1"/>
</dbReference>
<evidence type="ECO:0000256" key="5">
    <source>
        <dbReference type="ARBA" id="ARBA00022840"/>
    </source>
</evidence>
<name>A0ABD5SEW1_9EURY</name>
<evidence type="ECO:0000313" key="16">
    <source>
        <dbReference type="EMBL" id="MFC6753813.1"/>
    </source>
</evidence>
<comment type="subcellular location">
    <subcellularLocation>
        <location evidence="1">Cell membrane</location>
        <topology evidence="1">Peripheral membrane protein</topology>
    </subcellularLocation>
</comment>
<sequence>MARLELDSVTKRFGEGDGSVLAVDDVNVDIADGEFLVLVGPSGCGKSTTLRMIAGLESITSGEIRLDGQRINEQAPAERDIAMVFQSYALYPHMTVRENMRFGLEESTDMPADERNARVEETAAMLDITELLDRKPGALSGGQQQRVALGRAIVREPKAFLMDEPLSNLDAKLRSQMRTELQQLQADLDTTTVYVTHDQTEAMTMGDRIAILDAGELQQVATPLEAYHRPANRFVASFVGEPSMNFVDCGVDDGTLVAEFDVPVDGTRTADLGLGTEGNVADDREVETVQFRYPLGADVAGAVAGSAEATLGVRPEDLVVRPTDDGSSEHGGTAVGDGTGTTGPLGDTAVDHVFDATVSVVEPMGDENVVHVALDDGPELIATVDGLRRIESGTRVRVGLPENAIHVFDGDSGEAVHNRSLDDAELDERRV</sequence>
<keyword evidence="2" id="KW-0813">Transport</keyword>
<dbReference type="Gene3D" id="2.40.50.100">
    <property type="match status" value="1"/>
</dbReference>
<dbReference type="Gene3D" id="2.40.50.140">
    <property type="entry name" value="Nucleic acid-binding proteins"/>
    <property type="match status" value="1"/>
</dbReference>
<evidence type="ECO:0000256" key="6">
    <source>
        <dbReference type="ARBA" id="ARBA00022967"/>
    </source>
</evidence>
<dbReference type="InterPro" id="IPR003593">
    <property type="entry name" value="AAA+_ATPase"/>
</dbReference>
<dbReference type="InterPro" id="IPR017871">
    <property type="entry name" value="ABC_transporter-like_CS"/>
</dbReference>
<evidence type="ECO:0000256" key="8">
    <source>
        <dbReference type="ARBA" id="ARBA00050355"/>
    </source>
</evidence>
<dbReference type="FunFam" id="3.40.50.300:FF:000042">
    <property type="entry name" value="Maltose/maltodextrin ABC transporter, ATP-binding protein"/>
    <property type="match status" value="1"/>
</dbReference>
<feature type="region of interest" description="Disordered" evidence="14">
    <location>
        <begin position="319"/>
        <end position="345"/>
    </location>
</feature>
<dbReference type="EC" id="7.5.2.13" evidence="13"/>
<comment type="caution">
    <text evidence="16">The sequence shown here is derived from an EMBL/GenBank/DDBJ whole genome shotgun (WGS) entry which is preliminary data.</text>
</comment>
<keyword evidence="6" id="KW-1278">Translocase</keyword>
<evidence type="ECO:0000259" key="15">
    <source>
        <dbReference type="PROSITE" id="PS50893"/>
    </source>
</evidence>
<feature type="compositionally biased region" description="Gly residues" evidence="14">
    <location>
        <begin position="333"/>
        <end position="343"/>
    </location>
</feature>
<keyword evidence="4" id="KW-0547">Nucleotide-binding</keyword>
<feature type="compositionally biased region" description="Basic and acidic residues" evidence="14">
    <location>
        <begin position="414"/>
        <end position="431"/>
    </location>
</feature>
<dbReference type="Gene3D" id="3.40.50.300">
    <property type="entry name" value="P-loop containing nucleotide triphosphate hydrolases"/>
    <property type="match status" value="1"/>
</dbReference>
<proteinExistence type="inferred from homology"/>
<dbReference type="SUPFAM" id="SSF50331">
    <property type="entry name" value="MOP-like"/>
    <property type="match status" value="1"/>
</dbReference>
<comment type="subunit">
    <text evidence="12">The complex is composed of two ATP-binding proteins (XacJ and XacK), two transmembrane proteins (XacH and XacI) and a solute-binding protein (XacG).</text>
</comment>
<dbReference type="PROSITE" id="PS50893">
    <property type="entry name" value="ABC_TRANSPORTER_2"/>
    <property type="match status" value="1"/>
</dbReference>
<evidence type="ECO:0000256" key="12">
    <source>
        <dbReference type="ARBA" id="ARBA00065962"/>
    </source>
</evidence>
<feature type="compositionally biased region" description="Basic and acidic residues" evidence="14">
    <location>
        <begin position="319"/>
        <end position="328"/>
    </location>
</feature>
<evidence type="ECO:0000256" key="4">
    <source>
        <dbReference type="ARBA" id="ARBA00022741"/>
    </source>
</evidence>
<evidence type="ECO:0000256" key="10">
    <source>
        <dbReference type="ARBA" id="ARBA00053454"/>
    </source>
</evidence>
<keyword evidence="7" id="KW-0472">Membrane</keyword>
<dbReference type="InterPro" id="IPR012340">
    <property type="entry name" value="NA-bd_OB-fold"/>
</dbReference>
<evidence type="ECO:0000256" key="7">
    <source>
        <dbReference type="ARBA" id="ARBA00023136"/>
    </source>
</evidence>
<evidence type="ECO:0000256" key="11">
    <source>
        <dbReference type="ARBA" id="ARBA00061029"/>
    </source>
</evidence>
<dbReference type="Proteomes" id="UP001596442">
    <property type="component" value="Unassembled WGS sequence"/>
</dbReference>
<comment type="catalytic activity">
    <reaction evidence="8">
        <text>D-xylose(out) + ATP + H2O = D-xylose(in) + ADP + phosphate + H(+)</text>
        <dbReference type="Rhea" id="RHEA:29899"/>
        <dbReference type="ChEBI" id="CHEBI:15377"/>
        <dbReference type="ChEBI" id="CHEBI:15378"/>
        <dbReference type="ChEBI" id="CHEBI:30616"/>
        <dbReference type="ChEBI" id="CHEBI:43474"/>
        <dbReference type="ChEBI" id="CHEBI:53455"/>
        <dbReference type="ChEBI" id="CHEBI:456216"/>
        <dbReference type="EC" id="7.5.2.13"/>
    </reaction>
    <physiologicalReaction direction="left-to-right" evidence="8">
        <dbReference type="Rhea" id="RHEA:29900"/>
    </physiologicalReaction>
</comment>
<dbReference type="RefSeq" id="WP_379781753.1">
    <property type="nucleotide sequence ID" value="NZ_JBHSWW010000146.1"/>
</dbReference>
<dbReference type="PANTHER" id="PTHR43875">
    <property type="entry name" value="MALTODEXTRIN IMPORT ATP-BINDING PROTEIN MSMX"/>
    <property type="match status" value="1"/>
</dbReference>
<accession>A0ABD5SEW1</accession>
<dbReference type="AlphaFoldDB" id="A0ABD5SEW1"/>
<keyword evidence="17" id="KW-1185">Reference proteome</keyword>
<dbReference type="InterPro" id="IPR027417">
    <property type="entry name" value="P-loop_NTPase"/>
</dbReference>
<reference evidence="16 17" key="1">
    <citation type="journal article" date="2019" name="Int. J. Syst. Evol. Microbiol.">
        <title>The Global Catalogue of Microorganisms (GCM) 10K type strain sequencing project: providing services to taxonomists for standard genome sequencing and annotation.</title>
        <authorList>
            <consortium name="The Broad Institute Genomics Platform"/>
            <consortium name="The Broad Institute Genome Sequencing Center for Infectious Disease"/>
            <person name="Wu L."/>
            <person name="Ma J."/>
        </authorList>
    </citation>
    <scope>NUCLEOTIDE SEQUENCE [LARGE SCALE GENOMIC DNA]</scope>
    <source>
        <strain evidence="16 17">CGMCC 1.3239</strain>
    </source>
</reference>
<evidence type="ECO:0000256" key="3">
    <source>
        <dbReference type="ARBA" id="ARBA00022475"/>
    </source>
</evidence>
<dbReference type="SUPFAM" id="SSF52540">
    <property type="entry name" value="P-loop containing nucleoside triphosphate hydrolases"/>
    <property type="match status" value="1"/>
</dbReference>
<dbReference type="GO" id="GO:0022857">
    <property type="term" value="F:transmembrane transporter activity"/>
    <property type="evidence" value="ECO:0007669"/>
    <property type="project" value="UniProtKB-ARBA"/>
</dbReference>
<dbReference type="GO" id="GO:0005524">
    <property type="term" value="F:ATP binding"/>
    <property type="evidence" value="ECO:0007669"/>
    <property type="project" value="UniProtKB-KW"/>
</dbReference>
<dbReference type="GO" id="GO:1902495">
    <property type="term" value="C:transmembrane transporter complex"/>
    <property type="evidence" value="ECO:0007669"/>
    <property type="project" value="UniProtKB-ARBA"/>
</dbReference>
<evidence type="ECO:0000256" key="14">
    <source>
        <dbReference type="SAM" id="MobiDB-lite"/>
    </source>
</evidence>
<dbReference type="CDD" id="cd03301">
    <property type="entry name" value="ABC_MalK_N"/>
    <property type="match status" value="1"/>
</dbReference>
<evidence type="ECO:0000256" key="13">
    <source>
        <dbReference type="ARBA" id="ARBA00066315"/>
    </source>
</evidence>
<comment type="similarity">
    <text evidence="11">Belongs to the ABC transporter superfamily. Carbohydrate uptake transporter-1 (CUT1) (TC 3.A.1.1) family.</text>
</comment>
<dbReference type="PANTHER" id="PTHR43875:SF15">
    <property type="entry name" value="TREHALOSE IMPORT ATP-BINDING PROTEIN SUGC"/>
    <property type="match status" value="1"/>
</dbReference>
<evidence type="ECO:0000256" key="2">
    <source>
        <dbReference type="ARBA" id="ARBA00022448"/>
    </source>
</evidence>
<gene>
    <name evidence="16" type="ORF">ACFQEU_10115</name>
</gene>
<dbReference type="SMART" id="SM00382">
    <property type="entry name" value="AAA"/>
    <property type="match status" value="1"/>
</dbReference>
<keyword evidence="5 16" id="KW-0067">ATP-binding</keyword>
<dbReference type="EMBL" id="JBHSWW010000146">
    <property type="protein sequence ID" value="MFC6753813.1"/>
    <property type="molecule type" value="Genomic_DNA"/>
</dbReference>
<evidence type="ECO:0000256" key="9">
    <source>
        <dbReference type="ARBA" id="ARBA00051890"/>
    </source>
</evidence>
<evidence type="ECO:0000256" key="1">
    <source>
        <dbReference type="ARBA" id="ARBA00004202"/>
    </source>
</evidence>
<organism evidence="16 17">
    <name type="scientific">Halorubrum tibetense</name>
    <dbReference type="NCBI Taxonomy" id="175631"/>
    <lineage>
        <taxon>Archaea</taxon>
        <taxon>Methanobacteriati</taxon>
        <taxon>Methanobacteriota</taxon>
        <taxon>Stenosarchaea group</taxon>
        <taxon>Halobacteria</taxon>
        <taxon>Halobacteriales</taxon>
        <taxon>Haloferacaceae</taxon>
        <taxon>Halorubrum</taxon>
    </lineage>
</organism>
<comment type="function">
    <text evidence="10">Part of the ABC transporter complex XacGHIJK involved in the uptake of xylose and arabinose. Responsible for energy coupling to the transport system.</text>
</comment>